<evidence type="ECO:0000313" key="10">
    <source>
        <dbReference type="Proteomes" id="UP000269591"/>
    </source>
</evidence>
<dbReference type="RefSeq" id="WP_123207940.1">
    <property type="nucleotide sequence ID" value="NZ_JBHTHO010000008.1"/>
</dbReference>
<gene>
    <name evidence="8" type="primary">mntP</name>
    <name evidence="9" type="ORF">DMP06_01335</name>
</gene>
<evidence type="ECO:0000256" key="6">
    <source>
        <dbReference type="ARBA" id="ARBA00023136"/>
    </source>
</evidence>
<feature type="transmembrane region" description="Helical" evidence="8">
    <location>
        <begin position="6"/>
        <end position="27"/>
    </location>
</feature>
<proteinExistence type="inferred from homology"/>
<keyword evidence="5 8" id="KW-0406">Ion transport</keyword>
<accession>A0A3N0B4N3</accession>
<evidence type="ECO:0000256" key="2">
    <source>
        <dbReference type="ARBA" id="ARBA00022475"/>
    </source>
</evidence>
<dbReference type="GO" id="GO:0005384">
    <property type="term" value="F:manganese ion transmembrane transporter activity"/>
    <property type="evidence" value="ECO:0007669"/>
    <property type="project" value="UniProtKB-UniRule"/>
</dbReference>
<feature type="transmembrane region" description="Helical" evidence="8">
    <location>
        <begin position="125"/>
        <end position="146"/>
    </location>
</feature>
<evidence type="ECO:0000256" key="4">
    <source>
        <dbReference type="ARBA" id="ARBA00022989"/>
    </source>
</evidence>
<dbReference type="GO" id="GO:0005886">
    <property type="term" value="C:plasma membrane"/>
    <property type="evidence" value="ECO:0007669"/>
    <property type="project" value="UniProtKB-SubCell"/>
</dbReference>
<keyword evidence="4 8" id="KW-1133">Transmembrane helix</keyword>
<comment type="caution">
    <text evidence="9">The sequence shown here is derived from an EMBL/GenBank/DDBJ whole genome shotgun (WGS) entry which is preliminary data.</text>
</comment>
<feature type="transmembrane region" description="Helical" evidence="8">
    <location>
        <begin position="36"/>
        <end position="56"/>
    </location>
</feature>
<dbReference type="AlphaFoldDB" id="A0A3N0B4N3"/>
<keyword evidence="2 8" id="KW-1003">Cell membrane</keyword>
<feature type="transmembrane region" description="Helical" evidence="8">
    <location>
        <begin position="68"/>
        <end position="85"/>
    </location>
</feature>
<keyword evidence="10" id="KW-1185">Reference proteome</keyword>
<evidence type="ECO:0000256" key="7">
    <source>
        <dbReference type="ARBA" id="ARBA00023211"/>
    </source>
</evidence>
<dbReference type="PANTHER" id="PTHR35529">
    <property type="entry name" value="MANGANESE EFFLUX PUMP MNTP-RELATED"/>
    <property type="match status" value="1"/>
</dbReference>
<feature type="transmembrane region" description="Helical" evidence="8">
    <location>
        <begin position="158"/>
        <end position="176"/>
    </location>
</feature>
<evidence type="ECO:0000313" key="9">
    <source>
        <dbReference type="EMBL" id="RNL42081.1"/>
    </source>
</evidence>
<dbReference type="HAMAP" id="MF_01521">
    <property type="entry name" value="MntP_pump"/>
    <property type="match status" value="1"/>
</dbReference>
<name>A0A3N0B4N3_9ACTN</name>
<sequence>MSIIEIVILGIALAMDAFAVTISNVFCYRGASRARLLMLPIAFGLFQGLMPLLGYFLGGLVGDIIEQYAGIVTLIILGLIGGNMIKEGIQELREAREAKIAGNSAGCATDADEGSRDNSSDAAQLTLKVVLIQAVATSIDAFAVGVSLRAASVNIVEAAGIITLTTFLCCLVALIIGKRFGTMLGERAEIVGGIVLVAIGVKALFS</sequence>
<dbReference type="Proteomes" id="UP000269591">
    <property type="component" value="Unassembled WGS sequence"/>
</dbReference>
<dbReference type="PANTHER" id="PTHR35529:SF1">
    <property type="entry name" value="MANGANESE EFFLUX PUMP MNTP-RELATED"/>
    <property type="match status" value="1"/>
</dbReference>
<comment type="function">
    <text evidence="8">Probably functions as a manganese efflux pump.</text>
</comment>
<keyword evidence="7 8" id="KW-0464">Manganese</keyword>
<comment type="similarity">
    <text evidence="8">Belongs to the MntP (TC 9.B.29) family.</text>
</comment>
<comment type="subcellular location">
    <subcellularLocation>
        <location evidence="8">Cell membrane</location>
        <topology evidence="8">Multi-pass membrane protein</topology>
    </subcellularLocation>
</comment>
<dbReference type="OrthoDB" id="9811590at2"/>
<keyword evidence="3 8" id="KW-0812">Transmembrane</keyword>
<evidence type="ECO:0000256" key="1">
    <source>
        <dbReference type="ARBA" id="ARBA00022448"/>
    </source>
</evidence>
<organism evidence="9 10">
    <name type="scientific">Slackia equolifaciens</name>
    <dbReference type="NCBI Taxonomy" id="498718"/>
    <lineage>
        <taxon>Bacteria</taxon>
        <taxon>Bacillati</taxon>
        <taxon>Actinomycetota</taxon>
        <taxon>Coriobacteriia</taxon>
        <taxon>Eggerthellales</taxon>
        <taxon>Eggerthellaceae</taxon>
        <taxon>Slackia</taxon>
    </lineage>
</organism>
<evidence type="ECO:0000256" key="8">
    <source>
        <dbReference type="HAMAP-Rule" id="MF_01521"/>
    </source>
</evidence>
<dbReference type="Pfam" id="PF02659">
    <property type="entry name" value="Mntp"/>
    <property type="match status" value="1"/>
</dbReference>
<dbReference type="InterPro" id="IPR022929">
    <property type="entry name" value="Put_MntP"/>
</dbReference>
<dbReference type="InterPro" id="IPR003810">
    <property type="entry name" value="Mntp/YtaF"/>
</dbReference>
<dbReference type="EMBL" id="QIBX01000001">
    <property type="protein sequence ID" value="RNL42081.1"/>
    <property type="molecule type" value="Genomic_DNA"/>
</dbReference>
<reference evidence="10" key="1">
    <citation type="submission" date="2018-05" db="EMBL/GenBank/DDBJ databases">
        <title>Genome Sequencing of selected type strains of the family Eggerthellaceae.</title>
        <authorList>
            <person name="Danylec N."/>
            <person name="Stoll D.A."/>
            <person name="Doetsch A."/>
            <person name="Huch M."/>
        </authorList>
    </citation>
    <scope>NUCLEOTIDE SEQUENCE [LARGE SCALE GENOMIC DNA]</scope>
    <source>
        <strain evidence="10">DSM 24851</strain>
    </source>
</reference>
<evidence type="ECO:0000256" key="5">
    <source>
        <dbReference type="ARBA" id="ARBA00023065"/>
    </source>
</evidence>
<keyword evidence="1 8" id="KW-0813">Transport</keyword>
<keyword evidence="6 8" id="KW-0472">Membrane</keyword>
<protein>
    <recommendedName>
        <fullName evidence="8">Putative manganese efflux pump MntP</fullName>
    </recommendedName>
</protein>
<evidence type="ECO:0000256" key="3">
    <source>
        <dbReference type="ARBA" id="ARBA00022692"/>
    </source>
</evidence>